<dbReference type="Proteomes" id="UP000236592">
    <property type="component" value="Chromosome"/>
</dbReference>
<dbReference type="OrthoDB" id="9927648at2"/>
<gene>
    <name evidence="1" type="ORF">C1A40_03015</name>
</gene>
<dbReference type="AlphaFoldDB" id="A0A2I7SF21"/>
<accession>A0A2I7SF21</accession>
<name>A0A2I7SF21_9FLAO</name>
<dbReference type="KEGG" id="taj:C1A40_03015"/>
<evidence type="ECO:0000313" key="2">
    <source>
        <dbReference type="Proteomes" id="UP000236592"/>
    </source>
</evidence>
<organism evidence="1 2">
    <name type="scientific">Pseudotamlana carrageenivorans</name>
    <dbReference type="NCBI Taxonomy" id="2069432"/>
    <lineage>
        <taxon>Bacteria</taxon>
        <taxon>Pseudomonadati</taxon>
        <taxon>Bacteroidota</taxon>
        <taxon>Flavobacteriia</taxon>
        <taxon>Flavobacteriales</taxon>
        <taxon>Flavobacteriaceae</taxon>
        <taxon>Pseudotamlana</taxon>
    </lineage>
</organism>
<evidence type="ECO:0000313" key="1">
    <source>
        <dbReference type="EMBL" id="AUS04506.1"/>
    </source>
</evidence>
<proteinExistence type="predicted"/>
<dbReference type="EMBL" id="CP025938">
    <property type="protein sequence ID" value="AUS04506.1"/>
    <property type="molecule type" value="Genomic_DNA"/>
</dbReference>
<reference evidence="2" key="1">
    <citation type="submission" date="2018-01" db="EMBL/GenBank/DDBJ databases">
        <title>Complete genome of Tamlana sp. UJ94.</title>
        <authorList>
            <person name="Jung J."/>
            <person name="Chung D."/>
            <person name="Bae S.S."/>
            <person name="Baek K."/>
        </authorList>
    </citation>
    <scope>NUCLEOTIDE SEQUENCE [LARGE SCALE GENOMIC DNA]</scope>
    <source>
        <strain evidence="2">UJ94</strain>
    </source>
</reference>
<protein>
    <submittedName>
        <fullName evidence="1">Uncharacterized protein</fullName>
    </submittedName>
</protein>
<dbReference type="RefSeq" id="WP_102994614.1">
    <property type="nucleotide sequence ID" value="NZ_CP025938.1"/>
</dbReference>
<sequence>MSFEKAIHTDALKQYKPSGIRKRFLVSEGDLFQLYKEITLIRAKEDRERLMADFKALLKEAQAVTLTVKEQEGGHNGLCK</sequence>
<keyword evidence="2" id="KW-1185">Reference proteome</keyword>